<feature type="chain" id="PRO_5004893680" description="Tissue inhibitor of metalloproteinase" evidence="4">
    <location>
        <begin position="23"/>
        <end position="165"/>
    </location>
</feature>
<comment type="caution">
    <text evidence="5">The sequence shown here is derived from an EMBL/GenBank/DDBJ whole genome shotgun (WGS) entry which is preliminary data.</text>
</comment>
<evidence type="ECO:0000313" key="6">
    <source>
        <dbReference type="Proteomes" id="UP000019277"/>
    </source>
</evidence>
<feature type="region of interest" description="Disordered" evidence="3">
    <location>
        <begin position="126"/>
        <end position="146"/>
    </location>
</feature>
<proteinExistence type="predicted"/>
<gene>
    <name evidence="5" type="ORF">UO65_5327</name>
</gene>
<dbReference type="Pfam" id="PF00965">
    <property type="entry name" value="TIMP"/>
    <property type="match status" value="1"/>
</dbReference>
<organism evidence="5 6">
    <name type="scientific">Actinokineospora spheciospongiae</name>
    <dbReference type="NCBI Taxonomy" id="909613"/>
    <lineage>
        <taxon>Bacteria</taxon>
        <taxon>Bacillati</taxon>
        <taxon>Actinomycetota</taxon>
        <taxon>Actinomycetes</taxon>
        <taxon>Pseudonocardiales</taxon>
        <taxon>Pseudonocardiaceae</taxon>
        <taxon>Actinokineospora</taxon>
    </lineage>
</organism>
<evidence type="ECO:0000256" key="1">
    <source>
        <dbReference type="ARBA" id="ARBA00004613"/>
    </source>
</evidence>
<evidence type="ECO:0000256" key="3">
    <source>
        <dbReference type="SAM" id="MobiDB-lite"/>
    </source>
</evidence>
<protein>
    <recommendedName>
        <fullName evidence="7">Tissue inhibitor of metalloproteinase</fullName>
    </recommendedName>
</protein>
<evidence type="ECO:0000256" key="2">
    <source>
        <dbReference type="ARBA" id="ARBA00022525"/>
    </source>
</evidence>
<sequence>MLAVVLAALAMLVGVFVTSAGACSCFPGGEGSRYVRADHVFTGLVLSKETLTGTDPDSPQDDVFRYRVLRLQTHKGQPPILVNVDTSVAGSTCGISLNVWETYLVFASGDASDRVIETGLCSGTRLASQGPPITEEPPTTTTTAPAPTTTAVALAASTPSPCAAA</sequence>
<comment type="subcellular location">
    <subcellularLocation>
        <location evidence="1">Secreted</location>
    </subcellularLocation>
</comment>
<evidence type="ECO:0000313" key="5">
    <source>
        <dbReference type="EMBL" id="EWC59381.1"/>
    </source>
</evidence>
<name>W7ISH7_9PSEU</name>
<feature type="compositionally biased region" description="Low complexity" evidence="3">
    <location>
        <begin position="131"/>
        <end position="146"/>
    </location>
</feature>
<dbReference type="eggNOG" id="ENOG5033EAN">
    <property type="taxonomic scope" value="Bacteria"/>
</dbReference>
<evidence type="ECO:0000256" key="4">
    <source>
        <dbReference type="SAM" id="SignalP"/>
    </source>
</evidence>
<keyword evidence="4" id="KW-0732">Signal</keyword>
<dbReference type="SUPFAM" id="SSF50242">
    <property type="entry name" value="TIMP-like"/>
    <property type="match status" value="1"/>
</dbReference>
<dbReference type="GO" id="GO:0008191">
    <property type="term" value="F:metalloendopeptidase inhibitor activity"/>
    <property type="evidence" value="ECO:0007669"/>
    <property type="project" value="InterPro"/>
</dbReference>
<dbReference type="STRING" id="909613.UO65_5327"/>
<dbReference type="GO" id="GO:0005576">
    <property type="term" value="C:extracellular region"/>
    <property type="evidence" value="ECO:0007669"/>
    <property type="project" value="UniProtKB-SubCell"/>
</dbReference>
<dbReference type="Proteomes" id="UP000019277">
    <property type="component" value="Unassembled WGS sequence"/>
</dbReference>
<dbReference type="InterPro" id="IPR001820">
    <property type="entry name" value="TIMP"/>
</dbReference>
<keyword evidence="2" id="KW-0964">Secreted</keyword>
<accession>W7ISH7</accession>
<keyword evidence="6" id="KW-1185">Reference proteome</keyword>
<dbReference type="Gene3D" id="2.40.50.120">
    <property type="match status" value="1"/>
</dbReference>
<dbReference type="EMBL" id="AYXG01000206">
    <property type="protein sequence ID" value="EWC59381.1"/>
    <property type="molecule type" value="Genomic_DNA"/>
</dbReference>
<dbReference type="InterPro" id="IPR008993">
    <property type="entry name" value="TIMP-like_OB-fold"/>
</dbReference>
<dbReference type="AlphaFoldDB" id="W7ISH7"/>
<evidence type="ECO:0008006" key="7">
    <source>
        <dbReference type="Google" id="ProtNLM"/>
    </source>
</evidence>
<reference evidence="5 6" key="1">
    <citation type="journal article" date="2014" name="Genome Announc.">
        <title>Draft Genome Sequence of the Antitrypanosomally Active Sponge-Associated Bacterium Actinokineospora sp. Strain EG49.</title>
        <authorList>
            <person name="Harjes J."/>
            <person name="Ryu T."/>
            <person name="Abdelmohsen U.R."/>
            <person name="Moitinho-Silva L."/>
            <person name="Horn H."/>
            <person name="Ravasi T."/>
            <person name="Hentschel U."/>
        </authorList>
    </citation>
    <scope>NUCLEOTIDE SEQUENCE [LARGE SCALE GENOMIC DNA]</scope>
    <source>
        <strain evidence="5 6">EG49</strain>
    </source>
</reference>
<feature type="signal peptide" evidence="4">
    <location>
        <begin position="1"/>
        <end position="22"/>
    </location>
</feature>